<organism evidence="3 4">
    <name type="scientific">Catagonus wagneri</name>
    <name type="common">Chacoan peccary</name>
    <dbReference type="NCBI Taxonomy" id="51154"/>
    <lineage>
        <taxon>Eukaryota</taxon>
        <taxon>Metazoa</taxon>
        <taxon>Chordata</taxon>
        <taxon>Craniata</taxon>
        <taxon>Vertebrata</taxon>
        <taxon>Euteleostomi</taxon>
        <taxon>Mammalia</taxon>
        <taxon>Eutheria</taxon>
        <taxon>Laurasiatheria</taxon>
        <taxon>Artiodactyla</taxon>
        <taxon>Suina</taxon>
        <taxon>Tayassuidae</taxon>
        <taxon>Catagonus</taxon>
    </lineage>
</organism>
<dbReference type="SUPFAM" id="SSF81383">
    <property type="entry name" value="F-box domain"/>
    <property type="match status" value="1"/>
</dbReference>
<dbReference type="PANTHER" id="PTHR34098:SF1">
    <property type="entry name" value="F-BOX ONLY PROTEIN 47"/>
    <property type="match status" value="1"/>
</dbReference>
<gene>
    <name evidence="3" type="primary">FBXO47</name>
</gene>
<protein>
    <submittedName>
        <fullName evidence="3">F-box protein 47</fullName>
    </submittedName>
</protein>
<dbReference type="Ensembl" id="ENSCWAT00000001940.1">
    <property type="protein sequence ID" value="ENSCWAP00000001768.1"/>
    <property type="gene ID" value="ENSCWAG00000001463.1"/>
</dbReference>
<dbReference type="InterPro" id="IPR056622">
    <property type="entry name" value="ARM_FBXO47"/>
</dbReference>
<keyword evidence="4" id="KW-1185">Reference proteome</keyword>
<dbReference type="PANTHER" id="PTHR34098">
    <property type="entry name" value="F-BOX ONLY PROTEIN 47"/>
    <property type="match status" value="1"/>
</dbReference>
<dbReference type="GeneTree" id="ENSGT00390000014175"/>
<feature type="region of interest" description="Disordered" evidence="1">
    <location>
        <begin position="17"/>
        <end position="37"/>
    </location>
</feature>
<sequence length="451" mass="51508">MASRVNSSFTLIPNQKYRRSNRRSSYSSNNLASDSQPVSTLGNFKALPLEIFQVILRYLSVKDISMLSMVSKTVSQHIINYISTSSGSKRLLLPDFHNLELPDRKQDSAILEYYRSLGLLFKRCTLLLPTKERLKYIHKILAEVSCFKFSGCAAPLQCLGLPCYGIFLQTLTAGWDELECHRVYNFLCELTDLPRKMQTVVCSKPGSARKLELRIRLFCRRVLLDHWTHRSDSAFWLTRILKPWPMVNQARLLYIIFGPVSPQDGQVVWQKMIEEATDEPSLKGLADAIKLLYDTGTKEWTADDIISLVDELSVVPREWLLENNARLLILSGNNICFTFMASKAVNGRAVELARLIVFLALVCEKELYCMDWAVKMMQKVCKVFSTPVERSNFLQSVANAFACVTVEMLQSIMSGDHDEDDRSFLNLYHLVQAQANFHKEVLYLTINTLST</sequence>
<dbReference type="InterPro" id="IPR036047">
    <property type="entry name" value="F-box-like_dom_sf"/>
</dbReference>
<dbReference type="InterPro" id="IPR038946">
    <property type="entry name" value="FBXO47"/>
</dbReference>
<proteinExistence type="predicted"/>
<dbReference type="AlphaFoldDB" id="A0A8C3YC86"/>
<dbReference type="CDD" id="cd22112">
    <property type="entry name" value="F-box_FBXO47"/>
    <property type="match status" value="1"/>
</dbReference>
<evidence type="ECO:0000256" key="1">
    <source>
        <dbReference type="SAM" id="MobiDB-lite"/>
    </source>
</evidence>
<evidence type="ECO:0000313" key="4">
    <source>
        <dbReference type="Proteomes" id="UP000694540"/>
    </source>
</evidence>
<reference evidence="3" key="1">
    <citation type="submission" date="2025-08" db="UniProtKB">
        <authorList>
            <consortium name="Ensembl"/>
        </authorList>
    </citation>
    <scope>IDENTIFICATION</scope>
</reference>
<dbReference type="Proteomes" id="UP000694540">
    <property type="component" value="Unplaced"/>
</dbReference>
<dbReference type="InterPro" id="IPR001810">
    <property type="entry name" value="F-box_dom"/>
</dbReference>
<evidence type="ECO:0000313" key="3">
    <source>
        <dbReference type="Ensembl" id="ENSCWAP00000001768.1"/>
    </source>
</evidence>
<dbReference type="PROSITE" id="PS50181">
    <property type="entry name" value="FBOX"/>
    <property type="match status" value="1"/>
</dbReference>
<dbReference type="Pfam" id="PF24467">
    <property type="entry name" value="ARM_FBXO47"/>
    <property type="match status" value="1"/>
</dbReference>
<feature type="domain" description="F-box" evidence="2">
    <location>
        <begin position="41"/>
        <end position="91"/>
    </location>
</feature>
<reference evidence="3" key="2">
    <citation type="submission" date="2025-09" db="UniProtKB">
        <authorList>
            <consortium name="Ensembl"/>
        </authorList>
    </citation>
    <scope>IDENTIFICATION</scope>
</reference>
<dbReference type="Pfam" id="PF00646">
    <property type="entry name" value="F-box"/>
    <property type="match status" value="1"/>
</dbReference>
<accession>A0A8C3YC86</accession>
<name>A0A8C3YC86_9CETA</name>
<evidence type="ECO:0000259" key="2">
    <source>
        <dbReference type="PROSITE" id="PS50181"/>
    </source>
</evidence>